<feature type="compositionally biased region" description="Basic residues" evidence="1">
    <location>
        <begin position="221"/>
        <end position="234"/>
    </location>
</feature>
<organism evidence="2 3">
    <name type="scientific">Reticulomyxa filosa</name>
    <dbReference type="NCBI Taxonomy" id="46433"/>
    <lineage>
        <taxon>Eukaryota</taxon>
        <taxon>Sar</taxon>
        <taxon>Rhizaria</taxon>
        <taxon>Retaria</taxon>
        <taxon>Foraminifera</taxon>
        <taxon>Monothalamids</taxon>
        <taxon>Reticulomyxidae</taxon>
        <taxon>Reticulomyxa</taxon>
    </lineage>
</organism>
<dbReference type="Proteomes" id="UP000023152">
    <property type="component" value="Unassembled WGS sequence"/>
</dbReference>
<comment type="caution">
    <text evidence="2">The sequence shown here is derived from an EMBL/GenBank/DDBJ whole genome shotgun (WGS) entry which is preliminary data.</text>
</comment>
<evidence type="ECO:0000313" key="3">
    <source>
        <dbReference type="Proteomes" id="UP000023152"/>
    </source>
</evidence>
<proteinExistence type="predicted"/>
<reference evidence="2 3" key="1">
    <citation type="journal article" date="2013" name="Curr. Biol.">
        <title>The Genome of the Foraminiferan Reticulomyxa filosa.</title>
        <authorList>
            <person name="Glockner G."/>
            <person name="Hulsmann N."/>
            <person name="Schleicher M."/>
            <person name="Noegel A.A."/>
            <person name="Eichinger L."/>
            <person name="Gallinger C."/>
            <person name="Pawlowski J."/>
            <person name="Sierra R."/>
            <person name="Euteneuer U."/>
            <person name="Pillet L."/>
            <person name="Moustafa A."/>
            <person name="Platzer M."/>
            <person name="Groth M."/>
            <person name="Szafranski K."/>
            <person name="Schliwa M."/>
        </authorList>
    </citation>
    <scope>NUCLEOTIDE SEQUENCE [LARGE SCALE GENOMIC DNA]</scope>
</reference>
<evidence type="ECO:0000313" key="2">
    <source>
        <dbReference type="EMBL" id="ETO31425.1"/>
    </source>
</evidence>
<dbReference type="EMBL" id="ASPP01004942">
    <property type="protein sequence ID" value="ETO31425.1"/>
    <property type="molecule type" value="Genomic_DNA"/>
</dbReference>
<keyword evidence="3" id="KW-1185">Reference proteome</keyword>
<protein>
    <submittedName>
        <fullName evidence="2">Uncharacterized protein</fullName>
    </submittedName>
</protein>
<name>X6NYQ0_RETFI</name>
<evidence type="ECO:0000256" key="1">
    <source>
        <dbReference type="SAM" id="MobiDB-lite"/>
    </source>
</evidence>
<gene>
    <name evidence="2" type="ORF">RFI_05691</name>
</gene>
<sequence>MARKLRLAFLNDILEDTSLTKKSSLLTSSVKMTVLKLERFKERLSPHVVGKTCLNCGQELVNGKSARYRLKQLVKPPRHGLYGVKVPPRALNMIIRQCLFCKKIHRQPLTKISFKRQLLREKMKNKSKANLSKSKENVDSTKQLAKSLIGNMGLLNVELFQNKMKEEQKKSFPTVKDEIETLLVDSAIATPNTNFKDTISSDSFQTHKKLQTSKTFQKKPVLNKKLKKAPFRKT</sequence>
<feature type="region of interest" description="Disordered" evidence="1">
    <location>
        <begin position="210"/>
        <end position="234"/>
    </location>
</feature>
<dbReference type="AlphaFoldDB" id="X6NYQ0"/>
<accession>X6NYQ0</accession>